<evidence type="ECO:0000313" key="2">
    <source>
        <dbReference type="WBParaSite" id="ES5_v2.g29131.t1"/>
    </source>
</evidence>
<accession>A0AC34GHM2</accession>
<evidence type="ECO:0000313" key="1">
    <source>
        <dbReference type="Proteomes" id="UP000887579"/>
    </source>
</evidence>
<organism evidence="1 2">
    <name type="scientific">Panagrolaimus sp. ES5</name>
    <dbReference type="NCBI Taxonomy" id="591445"/>
    <lineage>
        <taxon>Eukaryota</taxon>
        <taxon>Metazoa</taxon>
        <taxon>Ecdysozoa</taxon>
        <taxon>Nematoda</taxon>
        <taxon>Chromadorea</taxon>
        <taxon>Rhabditida</taxon>
        <taxon>Tylenchina</taxon>
        <taxon>Panagrolaimomorpha</taxon>
        <taxon>Panagrolaimoidea</taxon>
        <taxon>Panagrolaimidae</taxon>
        <taxon>Panagrolaimus</taxon>
    </lineage>
</organism>
<reference evidence="2" key="1">
    <citation type="submission" date="2022-11" db="UniProtKB">
        <authorList>
            <consortium name="WormBaseParasite"/>
        </authorList>
    </citation>
    <scope>IDENTIFICATION</scope>
</reference>
<name>A0AC34GHM2_9BILA</name>
<sequence length="76" mass="7828">MKNFDNKKILTSAESEALSEDVGVVGADEIDVDGGIEVETEVADEVDGGIGVDPEVDEAAAGATTDEARGIFVDDD</sequence>
<proteinExistence type="predicted"/>
<protein>
    <submittedName>
        <fullName evidence="2">Uncharacterized protein</fullName>
    </submittedName>
</protein>
<dbReference type="WBParaSite" id="ES5_v2.g29131.t1">
    <property type="protein sequence ID" value="ES5_v2.g29131.t1"/>
    <property type="gene ID" value="ES5_v2.g29131"/>
</dbReference>
<dbReference type="Proteomes" id="UP000887579">
    <property type="component" value="Unplaced"/>
</dbReference>